<proteinExistence type="predicted"/>
<dbReference type="Proteomes" id="UP001432027">
    <property type="component" value="Unassembled WGS sequence"/>
</dbReference>
<evidence type="ECO:0000259" key="2">
    <source>
        <dbReference type="PROSITE" id="PS51390"/>
    </source>
</evidence>
<evidence type="ECO:0000256" key="1">
    <source>
        <dbReference type="SAM" id="SignalP"/>
    </source>
</evidence>
<feature type="chain" id="PRO_5043495768" description="WAP domain-containing protein" evidence="1">
    <location>
        <begin position="19"/>
        <end position="245"/>
    </location>
</feature>
<protein>
    <recommendedName>
        <fullName evidence="2">WAP domain-containing protein</fullName>
    </recommendedName>
</protein>
<name>A0AAV5TMV2_9BILA</name>
<evidence type="ECO:0000313" key="4">
    <source>
        <dbReference type="Proteomes" id="UP001432027"/>
    </source>
</evidence>
<feature type="non-terminal residue" evidence="3">
    <location>
        <position position="1"/>
    </location>
</feature>
<organism evidence="3 4">
    <name type="scientific">Pristionchus entomophagus</name>
    <dbReference type="NCBI Taxonomy" id="358040"/>
    <lineage>
        <taxon>Eukaryota</taxon>
        <taxon>Metazoa</taxon>
        <taxon>Ecdysozoa</taxon>
        <taxon>Nematoda</taxon>
        <taxon>Chromadorea</taxon>
        <taxon>Rhabditida</taxon>
        <taxon>Rhabditina</taxon>
        <taxon>Diplogasteromorpha</taxon>
        <taxon>Diplogasteroidea</taxon>
        <taxon>Neodiplogasteridae</taxon>
        <taxon>Pristionchus</taxon>
    </lineage>
</organism>
<feature type="domain" description="WAP" evidence="2">
    <location>
        <begin position="127"/>
        <end position="181"/>
    </location>
</feature>
<sequence length="245" mass="27231">VLFPLLFSLLFPSSQSTASRTIEWCKYWSGQGINRPECFSNYRLPLQFRANPSPLVHWSFNRPAKVPSYLLNTDVRDIPTCHSVQNIAKCIKSHHCLETTMCWESNHACCTPLLPIFSHIQPVISLPPPIPPGCPPPQTMDYRCMTENSISWCSTDAQCSLGEAHKCCPTGCGNRICVSTGQIGSNKVYHSPLPLVDVSCVDGGSSWCEKDPDCRSSSARRRVCRSTKCGYNVCLLQFGNSWIVA</sequence>
<feature type="signal peptide" evidence="1">
    <location>
        <begin position="1"/>
        <end position="18"/>
    </location>
</feature>
<dbReference type="GO" id="GO:0030414">
    <property type="term" value="F:peptidase inhibitor activity"/>
    <property type="evidence" value="ECO:0007669"/>
    <property type="project" value="InterPro"/>
</dbReference>
<dbReference type="PANTHER" id="PTHR36938">
    <property type="entry name" value="PROTEIN CBG26935"/>
    <property type="match status" value="1"/>
</dbReference>
<keyword evidence="1" id="KW-0732">Signal</keyword>
<evidence type="ECO:0000313" key="3">
    <source>
        <dbReference type="EMBL" id="GMS95379.1"/>
    </source>
</evidence>
<keyword evidence="4" id="KW-1185">Reference proteome</keyword>
<reference evidence="3" key="1">
    <citation type="submission" date="2023-10" db="EMBL/GenBank/DDBJ databases">
        <title>Genome assembly of Pristionchus species.</title>
        <authorList>
            <person name="Yoshida K."/>
            <person name="Sommer R.J."/>
        </authorList>
    </citation>
    <scope>NUCLEOTIDE SEQUENCE</scope>
    <source>
        <strain evidence="3">RS0144</strain>
    </source>
</reference>
<comment type="caution">
    <text evidence="3">The sequence shown here is derived from an EMBL/GenBank/DDBJ whole genome shotgun (WGS) entry which is preliminary data.</text>
</comment>
<gene>
    <name evidence="3" type="ORF">PENTCL1PPCAC_17554</name>
</gene>
<dbReference type="EMBL" id="BTSX01000004">
    <property type="protein sequence ID" value="GMS95379.1"/>
    <property type="molecule type" value="Genomic_DNA"/>
</dbReference>
<dbReference type="PANTHER" id="PTHR36938:SF3">
    <property type="entry name" value="WAP DOMAIN-CONTAINING PROTEIN"/>
    <property type="match status" value="1"/>
</dbReference>
<dbReference type="PROSITE" id="PS51390">
    <property type="entry name" value="WAP"/>
    <property type="match status" value="1"/>
</dbReference>
<dbReference type="Pfam" id="PF00095">
    <property type="entry name" value="WAP"/>
    <property type="match status" value="1"/>
</dbReference>
<dbReference type="GO" id="GO:0005576">
    <property type="term" value="C:extracellular region"/>
    <property type="evidence" value="ECO:0007669"/>
    <property type="project" value="InterPro"/>
</dbReference>
<dbReference type="InterPro" id="IPR008197">
    <property type="entry name" value="WAP_dom"/>
</dbReference>
<accession>A0AAV5TMV2</accession>
<dbReference type="AlphaFoldDB" id="A0AAV5TMV2"/>